<evidence type="ECO:0000313" key="2">
    <source>
        <dbReference type="EMBL" id="RKQ96048.1"/>
    </source>
</evidence>
<dbReference type="OrthoDB" id="282522at204455"/>
<organism evidence="2 3">
    <name type="scientific">Maricaulis maris</name>
    <dbReference type="NCBI Taxonomy" id="74318"/>
    <lineage>
        <taxon>Bacteria</taxon>
        <taxon>Pseudomonadati</taxon>
        <taxon>Pseudomonadota</taxon>
        <taxon>Alphaproteobacteria</taxon>
        <taxon>Maricaulales</taxon>
        <taxon>Maricaulaceae</taxon>
        <taxon>Maricaulis</taxon>
    </lineage>
</organism>
<name>A0A495D2P5_9PROT</name>
<gene>
    <name evidence="2" type="ORF">C7435_2299</name>
</gene>
<evidence type="ECO:0000256" key="1">
    <source>
        <dbReference type="SAM" id="SignalP"/>
    </source>
</evidence>
<dbReference type="RefSeq" id="WP_121211611.1">
    <property type="nucleotide sequence ID" value="NZ_RBIM01000005.1"/>
</dbReference>
<feature type="signal peptide" evidence="1">
    <location>
        <begin position="1"/>
        <end position="23"/>
    </location>
</feature>
<sequence>MKHVALAATLAVGGLIAPFSAHADDAPADGHAPAQYLIMEPNAEIIFITTGGAEVRADWTEAATNNLRGHFSDQISSAGYTVTGFDSDAQHADEIQQLLYLFELVSASADLNMPHKGGRGSNHDITLGETASLLREHYNADRAIFVDHYSQIESGGVFMTQVLVGTATGFTPPSQNVRATIGTIIDLETGDIVERAQATLGDARDEGESAGIVTRVLNNLPLE</sequence>
<accession>A0A495D2P5</accession>
<dbReference type="AlphaFoldDB" id="A0A495D2P5"/>
<evidence type="ECO:0000313" key="3">
    <source>
        <dbReference type="Proteomes" id="UP000273675"/>
    </source>
</evidence>
<proteinExistence type="predicted"/>
<reference evidence="2 3" key="1">
    <citation type="submission" date="2018-10" db="EMBL/GenBank/DDBJ databases">
        <title>Genomic Encyclopedia of Type Strains, Phase IV (KMG-IV): sequencing the most valuable type-strain genomes for metagenomic binning, comparative biology and taxonomic classification.</title>
        <authorList>
            <person name="Goeker M."/>
        </authorList>
    </citation>
    <scope>NUCLEOTIDE SEQUENCE [LARGE SCALE GENOMIC DNA]</scope>
    <source>
        <strain evidence="2 3">DSM 4734</strain>
    </source>
</reference>
<dbReference type="EMBL" id="RBIM01000005">
    <property type="protein sequence ID" value="RKQ96048.1"/>
    <property type="molecule type" value="Genomic_DNA"/>
</dbReference>
<feature type="chain" id="PRO_5019797877" evidence="1">
    <location>
        <begin position="24"/>
        <end position="223"/>
    </location>
</feature>
<comment type="caution">
    <text evidence="2">The sequence shown here is derived from an EMBL/GenBank/DDBJ whole genome shotgun (WGS) entry which is preliminary data.</text>
</comment>
<keyword evidence="1" id="KW-0732">Signal</keyword>
<protein>
    <submittedName>
        <fullName evidence="2">Uncharacterized protein</fullName>
    </submittedName>
</protein>
<dbReference type="Proteomes" id="UP000273675">
    <property type="component" value="Unassembled WGS sequence"/>
</dbReference>